<gene>
    <name evidence="2" type="ORF">ACFFRH_00960</name>
</gene>
<comment type="caution">
    <text evidence="2">The sequence shown here is derived from an EMBL/GenBank/DDBJ whole genome shotgun (WGS) entry which is preliminary data.</text>
</comment>
<dbReference type="Proteomes" id="UP001589610">
    <property type="component" value="Unassembled WGS sequence"/>
</dbReference>
<keyword evidence="3" id="KW-1185">Reference proteome</keyword>
<name>A0ABV5T6J4_9ACTN</name>
<dbReference type="Pfam" id="PF01636">
    <property type="entry name" value="APH"/>
    <property type="match status" value="1"/>
</dbReference>
<protein>
    <submittedName>
        <fullName evidence="2">Phosphotransferase family protein</fullName>
    </submittedName>
</protein>
<dbReference type="InterPro" id="IPR002575">
    <property type="entry name" value="Aminoglycoside_PTrfase"/>
</dbReference>
<dbReference type="PANTHER" id="PTHR21310">
    <property type="entry name" value="AMINOGLYCOSIDE PHOSPHOTRANSFERASE-RELATED-RELATED"/>
    <property type="match status" value="1"/>
</dbReference>
<dbReference type="InterPro" id="IPR051678">
    <property type="entry name" value="AGP_Transferase"/>
</dbReference>
<evidence type="ECO:0000259" key="1">
    <source>
        <dbReference type="Pfam" id="PF01636"/>
    </source>
</evidence>
<evidence type="ECO:0000313" key="2">
    <source>
        <dbReference type="EMBL" id="MFB9674040.1"/>
    </source>
</evidence>
<dbReference type="RefSeq" id="WP_344749132.1">
    <property type="nucleotide sequence ID" value="NZ_JBHMBS010000001.1"/>
</dbReference>
<evidence type="ECO:0000313" key="3">
    <source>
        <dbReference type="Proteomes" id="UP001589610"/>
    </source>
</evidence>
<dbReference type="SUPFAM" id="SSF56112">
    <property type="entry name" value="Protein kinase-like (PK-like)"/>
    <property type="match status" value="1"/>
</dbReference>
<dbReference type="Gene3D" id="3.30.200.20">
    <property type="entry name" value="Phosphorylase Kinase, domain 1"/>
    <property type="match status" value="1"/>
</dbReference>
<sequence>MGSQSRDHAEDVRAAVAGHLPGYRVETVAPLGAGQDNIAYEVNGELIVRFGKEPDPARRAALVEREARLLSTVARLSPVPVPEPRFTVAERGCLAYLKLPGRPLLDLPPAERSAHGPSVAVTLGGLLSAVHAVPVDRLAGLVEVDNPPPAEWLDEAAEIHPAIAEEIPGAHRRAVGAFLDAPPPDDGHDPVFSHNDLGIEHVLVAPATGAVTGVIDWSDAAIVDPAYDFGLLYRDLGPVALDAALGAYRPGDLTALRERAVFYGRCRLFEDLAYGLETGLDAYVRKSLAAMEWLFPA</sequence>
<reference evidence="2 3" key="1">
    <citation type="submission" date="2024-09" db="EMBL/GenBank/DDBJ databases">
        <authorList>
            <person name="Sun Q."/>
            <person name="Mori K."/>
        </authorList>
    </citation>
    <scope>NUCLEOTIDE SEQUENCE [LARGE SCALE GENOMIC DNA]</scope>
    <source>
        <strain evidence="2 3">JCM 3028</strain>
    </source>
</reference>
<proteinExistence type="predicted"/>
<dbReference type="Gene3D" id="3.90.1200.10">
    <property type="match status" value="1"/>
</dbReference>
<feature type="domain" description="Aminoglycoside phosphotransferase" evidence="1">
    <location>
        <begin position="28"/>
        <end position="253"/>
    </location>
</feature>
<accession>A0ABV5T6J4</accession>
<dbReference type="EMBL" id="JBHMBS010000001">
    <property type="protein sequence ID" value="MFB9674040.1"/>
    <property type="molecule type" value="Genomic_DNA"/>
</dbReference>
<dbReference type="InterPro" id="IPR011009">
    <property type="entry name" value="Kinase-like_dom_sf"/>
</dbReference>
<organism evidence="2 3">
    <name type="scientific">Streptosporangium vulgare</name>
    <dbReference type="NCBI Taxonomy" id="46190"/>
    <lineage>
        <taxon>Bacteria</taxon>
        <taxon>Bacillati</taxon>
        <taxon>Actinomycetota</taxon>
        <taxon>Actinomycetes</taxon>
        <taxon>Streptosporangiales</taxon>
        <taxon>Streptosporangiaceae</taxon>
        <taxon>Streptosporangium</taxon>
    </lineage>
</organism>